<evidence type="ECO:0000256" key="10">
    <source>
        <dbReference type="ARBA" id="ARBA00029447"/>
    </source>
</evidence>
<dbReference type="PANTHER" id="PTHR43531">
    <property type="entry name" value="PROTEIN ICFG"/>
    <property type="match status" value="1"/>
</dbReference>
<dbReference type="InterPro" id="IPR051310">
    <property type="entry name" value="MCP_chemotaxis"/>
</dbReference>
<dbReference type="Pfam" id="PF00015">
    <property type="entry name" value="MCPsignal"/>
    <property type="match status" value="1"/>
</dbReference>
<feature type="domain" description="Methyl-accepting transducer" evidence="15">
    <location>
        <begin position="272"/>
        <end position="501"/>
    </location>
</feature>
<gene>
    <name evidence="17" type="ORF">S7S_14595</name>
</gene>
<keyword evidence="3" id="KW-0488">Methylation</keyword>
<protein>
    <submittedName>
        <fullName evidence="17">Methyl-accepting chemotaxis sensory transducer</fullName>
    </submittedName>
</protein>
<dbReference type="SMART" id="SM00283">
    <property type="entry name" value="MA"/>
    <property type="match status" value="1"/>
</dbReference>
<dbReference type="Gene3D" id="1.10.287.950">
    <property type="entry name" value="Methyl-accepting chemotaxis protein"/>
    <property type="match status" value="1"/>
</dbReference>
<dbReference type="PROSITE" id="PS50111">
    <property type="entry name" value="CHEMOTAXIS_TRANSDUC_2"/>
    <property type="match status" value="1"/>
</dbReference>
<dbReference type="PANTHER" id="PTHR43531:SF14">
    <property type="entry name" value="METHYL-ACCEPTING CHEMOTAXIS PROTEIN I-RELATED"/>
    <property type="match status" value="1"/>
</dbReference>
<dbReference type="STRING" id="391936.S7S_14595"/>
<dbReference type="Proteomes" id="UP000006764">
    <property type="component" value="Chromosome"/>
</dbReference>
<dbReference type="InterPro" id="IPR003122">
    <property type="entry name" value="Tar_rcpt_lig-bd"/>
</dbReference>
<keyword evidence="9 11" id="KW-0807">Transducer</keyword>
<evidence type="ECO:0000256" key="1">
    <source>
        <dbReference type="ARBA" id="ARBA00004429"/>
    </source>
</evidence>
<dbReference type="InterPro" id="IPR035440">
    <property type="entry name" value="4HB_MCP_dom_sf"/>
</dbReference>
<evidence type="ECO:0000256" key="8">
    <source>
        <dbReference type="ARBA" id="ARBA00023136"/>
    </source>
</evidence>
<dbReference type="CDD" id="cd06225">
    <property type="entry name" value="HAMP"/>
    <property type="match status" value="1"/>
</dbReference>
<proteinExistence type="inferred from homology"/>
<dbReference type="GO" id="GO:0005886">
    <property type="term" value="C:plasma membrane"/>
    <property type="evidence" value="ECO:0007669"/>
    <property type="project" value="UniProtKB-SubCell"/>
</dbReference>
<organism evidence="17 18">
    <name type="scientific">Isoalcanivorax pacificus W11-5</name>
    <dbReference type="NCBI Taxonomy" id="391936"/>
    <lineage>
        <taxon>Bacteria</taxon>
        <taxon>Pseudomonadati</taxon>
        <taxon>Pseudomonadota</taxon>
        <taxon>Gammaproteobacteria</taxon>
        <taxon>Oceanospirillales</taxon>
        <taxon>Alcanivoracaceae</taxon>
        <taxon>Isoalcanivorax</taxon>
    </lineage>
</organism>
<feature type="transmembrane region" description="Helical" evidence="14">
    <location>
        <begin position="194"/>
        <end position="213"/>
    </location>
</feature>
<comment type="subcellular location">
    <subcellularLocation>
        <location evidence="1">Cell inner membrane</location>
        <topology evidence="1">Multi-pass membrane protein</topology>
    </subcellularLocation>
</comment>
<evidence type="ECO:0000313" key="17">
    <source>
        <dbReference type="EMBL" id="AJD49331.1"/>
    </source>
</evidence>
<dbReference type="FunFam" id="1.10.287.950:FF:000001">
    <property type="entry name" value="Methyl-accepting chemotaxis sensory transducer"/>
    <property type="match status" value="1"/>
</dbReference>
<evidence type="ECO:0000256" key="4">
    <source>
        <dbReference type="ARBA" id="ARBA00022500"/>
    </source>
</evidence>
<keyword evidence="7 14" id="KW-1133">Transmembrane helix</keyword>
<dbReference type="PROSITE" id="PS00538">
    <property type="entry name" value="CHEMOTAXIS_TRANSDUC_1"/>
    <property type="match status" value="1"/>
</dbReference>
<evidence type="ECO:0000256" key="14">
    <source>
        <dbReference type="SAM" id="Phobius"/>
    </source>
</evidence>
<evidence type="ECO:0000256" key="5">
    <source>
        <dbReference type="ARBA" id="ARBA00022519"/>
    </source>
</evidence>
<keyword evidence="4" id="KW-0145">Chemotaxis</keyword>
<feature type="transmembrane region" description="Helical" evidence="14">
    <location>
        <begin position="12"/>
        <end position="30"/>
    </location>
</feature>
<dbReference type="Pfam" id="PF00672">
    <property type="entry name" value="HAMP"/>
    <property type="match status" value="1"/>
</dbReference>
<dbReference type="SUPFAM" id="SSF47170">
    <property type="entry name" value="Aspartate receptor, ligand-binding domain"/>
    <property type="match status" value="1"/>
</dbReference>
<reference evidence="17 18" key="1">
    <citation type="journal article" date="2012" name="J. Bacteriol.">
        <title>Genome sequence of an alkane-degrading bacterium, Alcanivorax pacificus type strain W11-5, isolated from deep sea sediment.</title>
        <authorList>
            <person name="Lai Q."/>
            <person name="Shao Z."/>
        </authorList>
    </citation>
    <scope>NUCLEOTIDE SEQUENCE [LARGE SCALE GENOMIC DNA]</scope>
    <source>
        <strain evidence="17 18">W11-5</strain>
    </source>
</reference>
<dbReference type="SMART" id="SM00304">
    <property type="entry name" value="HAMP"/>
    <property type="match status" value="1"/>
</dbReference>
<dbReference type="SUPFAM" id="SSF58104">
    <property type="entry name" value="Methyl-accepting chemotaxis protein (MCP) signaling domain"/>
    <property type="match status" value="1"/>
</dbReference>
<evidence type="ECO:0000259" key="16">
    <source>
        <dbReference type="PROSITE" id="PS50885"/>
    </source>
</evidence>
<evidence type="ECO:0000256" key="6">
    <source>
        <dbReference type="ARBA" id="ARBA00022692"/>
    </source>
</evidence>
<evidence type="ECO:0000256" key="9">
    <source>
        <dbReference type="ARBA" id="ARBA00023224"/>
    </source>
</evidence>
<dbReference type="Pfam" id="PF02203">
    <property type="entry name" value="TarH"/>
    <property type="match status" value="1"/>
</dbReference>
<keyword evidence="12" id="KW-0175">Coiled coil</keyword>
<evidence type="ECO:0000259" key="15">
    <source>
        <dbReference type="PROSITE" id="PS50111"/>
    </source>
</evidence>
<evidence type="ECO:0000256" key="12">
    <source>
        <dbReference type="SAM" id="Coils"/>
    </source>
</evidence>
<feature type="domain" description="HAMP" evidence="16">
    <location>
        <begin position="215"/>
        <end position="267"/>
    </location>
</feature>
<feature type="coiled-coil region" evidence="12">
    <location>
        <begin position="490"/>
        <end position="517"/>
    </location>
</feature>
<dbReference type="CDD" id="cd19407">
    <property type="entry name" value="Tar_Tsr_sensor"/>
    <property type="match status" value="1"/>
</dbReference>
<dbReference type="GO" id="GO:0006935">
    <property type="term" value="P:chemotaxis"/>
    <property type="evidence" value="ECO:0007669"/>
    <property type="project" value="UniProtKB-KW"/>
</dbReference>
<dbReference type="InterPro" id="IPR004091">
    <property type="entry name" value="Chemotax_Me-accpt_rcpt_Me-site"/>
</dbReference>
<dbReference type="CDD" id="cd11386">
    <property type="entry name" value="MCP_signal"/>
    <property type="match status" value="1"/>
</dbReference>
<dbReference type="GO" id="GO:0004888">
    <property type="term" value="F:transmembrane signaling receptor activity"/>
    <property type="evidence" value="ECO:0007669"/>
    <property type="project" value="InterPro"/>
</dbReference>
<evidence type="ECO:0000256" key="13">
    <source>
        <dbReference type="SAM" id="MobiDB-lite"/>
    </source>
</evidence>
<keyword evidence="2" id="KW-1003">Cell membrane</keyword>
<keyword evidence="8 14" id="KW-0472">Membrane</keyword>
<dbReference type="PROSITE" id="PS50885">
    <property type="entry name" value="HAMP"/>
    <property type="match status" value="1"/>
</dbReference>
<dbReference type="HOGENOM" id="CLU_000445_107_16_6"/>
<accession>A0A0B4XQ32</accession>
<evidence type="ECO:0000256" key="3">
    <source>
        <dbReference type="ARBA" id="ARBA00022481"/>
    </source>
</evidence>
<name>A0A0B4XQ32_9GAMM</name>
<evidence type="ECO:0000256" key="11">
    <source>
        <dbReference type="PROSITE-ProRule" id="PRU00284"/>
    </source>
</evidence>
<feature type="region of interest" description="Disordered" evidence="13">
    <location>
        <begin position="529"/>
        <end position="579"/>
    </location>
</feature>
<keyword evidence="6 14" id="KW-0812">Transmembrane</keyword>
<dbReference type="AlphaFoldDB" id="A0A0B4XQ32"/>
<sequence>MTLLRNLNIRTAMAGVLICCALLIGALAVLRSVNNASTEQSMDVLDSVNVQQLNEINRAQLLLARARLSMDMAASYLEREMNSQAHDLLRRVEGLVGQSRAHFETFLAVPKEAEGKALADDLAMNYSELVTLLLERRASLEKEDLYGFFELGISMAAMDEILEDSNQRFVDHASQVVDMELARFDQQMALFQRIGIAVLVVTALVLVLIYLMLRKVVILPLGDAVEHLNRLADADMSQDIRVPGRNEIGTLFAAMRKLQDSLSGIVYDVRTGSGAVFTGAAEIAKGNADLSSRTEEQAASLEETAASMEQLTATVRQNAENASQASNLASEASGTAVRGGEAMQKVISTMSGISESSKKVAEITRMIDSIAFQTNILALNASVEAARAGEQGRGFAVVAGEVRNLAGSSADAAREIKQLIEQSVVQVDQGSVLVQQAGKTMDEVVAAVKRVTDIMDEISSASREQSGGIEQVSQAVSQMDEVTQQNAALVQQAMAAAASLEEQARHLEQAVSVFRLRQGEEQYRPALNAVESGQDDEPAPPLLTLETPAYDDSVAPAPPAGRRTSRREPVTTEDDWEEF</sequence>
<evidence type="ECO:0000256" key="7">
    <source>
        <dbReference type="ARBA" id="ARBA00022989"/>
    </source>
</evidence>
<keyword evidence="18" id="KW-1185">Reference proteome</keyword>
<dbReference type="EMBL" id="CP004387">
    <property type="protein sequence ID" value="AJD49331.1"/>
    <property type="molecule type" value="Genomic_DNA"/>
</dbReference>
<evidence type="ECO:0000313" key="18">
    <source>
        <dbReference type="Proteomes" id="UP000006764"/>
    </source>
</evidence>
<comment type="similarity">
    <text evidence="10">Belongs to the methyl-accepting chemotaxis (MCP) protein family.</text>
</comment>
<dbReference type="Gene3D" id="1.20.120.30">
    <property type="entry name" value="Aspartate receptor, ligand-binding domain"/>
    <property type="match status" value="1"/>
</dbReference>
<dbReference type="KEGG" id="apac:S7S_14595"/>
<evidence type="ECO:0000256" key="2">
    <source>
        <dbReference type="ARBA" id="ARBA00022475"/>
    </source>
</evidence>
<dbReference type="InterPro" id="IPR004090">
    <property type="entry name" value="Chemotax_Me-accpt_rcpt"/>
</dbReference>
<keyword evidence="5" id="KW-0997">Cell inner membrane</keyword>
<dbReference type="InterPro" id="IPR003660">
    <property type="entry name" value="HAMP_dom"/>
</dbReference>
<dbReference type="GO" id="GO:0007165">
    <property type="term" value="P:signal transduction"/>
    <property type="evidence" value="ECO:0007669"/>
    <property type="project" value="UniProtKB-KW"/>
</dbReference>
<dbReference type="PRINTS" id="PR00260">
    <property type="entry name" value="CHEMTRNSDUCR"/>
</dbReference>
<dbReference type="InterPro" id="IPR004089">
    <property type="entry name" value="MCPsignal_dom"/>
</dbReference>